<dbReference type="OrthoDB" id="10417247at2759"/>
<reference evidence="1" key="1">
    <citation type="submission" date="2020-07" db="EMBL/GenBank/DDBJ databases">
        <title>The High-quality genome of the commercially important snow crab, Chionoecetes opilio.</title>
        <authorList>
            <person name="Jeong J.-H."/>
            <person name="Ryu S."/>
        </authorList>
    </citation>
    <scope>NUCLEOTIDE SEQUENCE</scope>
    <source>
        <strain evidence="1">MADBK_172401_WGS</strain>
        <tissue evidence="1">Digestive gland</tissue>
    </source>
</reference>
<evidence type="ECO:0000313" key="1">
    <source>
        <dbReference type="EMBL" id="KAG0714136.1"/>
    </source>
</evidence>
<comment type="caution">
    <text evidence="1">The sequence shown here is derived from an EMBL/GenBank/DDBJ whole genome shotgun (WGS) entry which is preliminary data.</text>
</comment>
<protein>
    <submittedName>
        <fullName evidence="1">Uncharacterized protein</fullName>
    </submittedName>
</protein>
<organism evidence="1 2">
    <name type="scientific">Chionoecetes opilio</name>
    <name type="common">Atlantic snow crab</name>
    <name type="synonym">Cancer opilio</name>
    <dbReference type="NCBI Taxonomy" id="41210"/>
    <lineage>
        <taxon>Eukaryota</taxon>
        <taxon>Metazoa</taxon>
        <taxon>Ecdysozoa</taxon>
        <taxon>Arthropoda</taxon>
        <taxon>Crustacea</taxon>
        <taxon>Multicrustacea</taxon>
        <taxon>Malacostraca</taxon>
        <taxon>Eumalacostraca</taxon>
        <taxon>Eucarida</taxon>
        <taxon>Decapoda</taxon>
        <taxon>Pleocyemata</taxon>
        <taxon>Brachyura</taxon>
        <taxon>Eubrachyura</taxon>
        <taxon>Majoidea</taxon>
        <taxon>Majidae</taxon>
        <taxon>Chionoecetes</taxon>
    </lineage>
</organism>
<dbReference type="Proteomes" id="UP000770661">
    <property type="component" value="Unassembled WGS sequence"/>
</dbReference>
<proteinExistence type="predicted"/>
<name>A0A8J5CIN8_CHIOP</name>
<evidence type="ECO:0000313" key="2">
    <source>
        <dbReference type="Proteomes" id="UP000770661"/>
    </source>
</evidence>
<dbReference type="EMBL" id="JACEEZ010020771">
    <property type="protein sequence ID" value="KAG0714136.1"/>
    <property type="molecule type" value="Genomic_DNA"/>
</dbReference>
<keyword evidence="2" id="KW-1185">Reference proteome</keyword>
<dbReference type="AlphaFoldDB" id="A0A8J5CIN8"/>
<sequence length="166" mass="18949">MGPLPQRHSGRFGKGTCGLPPTVTGLTVSVCSGQVRSTSALHSPFWTPRVDSVRSNYDVIRAHSYKYRRRGLMVRRHNVVSARLRLGWCGKLLTYIPIDYLLWPRSLTLHPANCVMHPLPTLWHLHCHVVRDMLPRGLPLTEICRFLLVHDNLDTILVRHQRFGGC</sequence>
<gene>
    <name evidence="1" type="ORF">GWK47_014703</name>
</gene>
<accession>A0A8J5CIN8</accession>